<organism evidence="2 3">
    <name type="scientific">Epicoccum nigrum</name>
    <name type="common">Soil fungus</name>
    <name type="synonym">Epicoccum purpurascens</name>
    <dbReference type="NCBI Taxonomy" id="105696"/>
    <lineage>
        <taxon>Eukaryota</taxon>
        <taxon>Fungi</taxon>
        <taxon>Dikarya</taxon>
        <taxon>Ascomycota</taxon>
        <taxon>Pezizomycotina</taxon>
        <taxon>Dothideomycetes</taxon>
        <taxon>Pleosporomycetidae</taxon>
        <taxon>Pleosporales</taxon>
        <taxon>Pleosporineae</taxon>
        <taxon>Didymellaceae</taxon>
        <taxon>Epicoccum</taxon>
    </lineage>
</organism>
<feature type="region of interest" description="Disordered" evidence="1">
    <location>
        <begin position="552"/>
        <end position="598"/>
    </location>
</feature>
<dbReference type="AlphaFoldDB" id="A0A1Y2MD11"/>
<reference evidence="2 3" key="1">
    <citation type="journal article" date="2017" name="Genome Announc.">
        <title>Genome sequence of the saprophytic ascomycete Epicoccum nigrum ICMP 19927 strain isolated from New Zealand.</title>
        <authorList>
            <person name="Fokin M."/>
            <person name="Fleetwood D."/>
            <person name="Weir B.S."/>
            <person name="Villas-Boas S.G."/>
        </authorList>
    </citation>
    <scope>NUCLEOTIDE SEQUENCE [LARGE SCALE GENOMIC DNA]</scope>
    <source>
        <strain evidence="2 3">ICMP 19927</strain>
    </source>
</reference>
<feature type="region of interest" description="Disordered" evidence="1">
    <location>
        <begin position="194"/>
        <end position="249"/>
    </location>
</feature>
<keyword evidence="3" id="KW-1185">Reference proteome</keyword>
<feature type="compositionally biased region" description="Basic and acidic residues" evidence="1">
    <location>
        <begin position="221"/>
        <end position="233"/>
    </location>
</feature>
<feature type="compositionally biased region" description="Polar residues" evidence="1">
    <location>
        <begin position="194"/>
        <end position="205"/>
    </location>
</feature>
<evidence type="ECO:0000313" key="3">
    <source>
        <dbReference type="Proteomes" id="UP000193240"/>
    </source>
</evidence>
<evidence type="ECO:0000256" key="1">
    <source>
        <dbReference type="SAM" id="MobiDB-lite"/>
    </source>
</evidence>
<protein>
    <submittedName>
        <fullName evidence="2">Uncharacterized protein</fullName>
    </submittedName>
</protein>
<dbReference type="InParanoid" id="A0A1Y2MD11"/>
<name>A0A1Y2MD11_EPING</name>
<accession>A0A1Y2MD11</accession>
<gene>
    <name evidence="2" type="ORF">B5807_01781</name>
</gene>
<dbReference type="EMBL" id="KZ107838">
    <property type="protein sequence ID" value="OSS53970.1"/>
    <property type="molecule type" value="Genomic_DNA"/>
</dbReference>
<dbReference type="Proteomes" id="UP000193240">
    <property type="component" value="Unassembled WGS sequence"/>
</dbReference>
<proteinExistence type="predicted"/>
<sequence length="598" mass="68476">MEEVSGSFNYLAADLRSFDDVNLQLERRIRELSTEDPYTQTQYDEDLEARHDLNNRVYCICISDFFTDQGNLIYYIKGTQNVSMFSLGMTGMDAFDGAVLFIVCPYNFSHVLDPINIKHGKVERLAKRYAPLEHVKWQYIFETGRLVWNKSDVDLGKLEALMEKKSAQSGSRSSSNFGDQTGISRLPLASSESLSKMIDTTSKSPRTGERRRSESCVPGNKPKENETNRDLPRSDSVIGELDDSHFDGQTEQDRQYLETYLKMTSSNLDELWVDLKNHVLEDVFGHDPKHKILPIMFLEEKLAKCRAETPDIIEDTNKLSQIDMDIRVHRNRFFQGVANTWAEKWQRNCALRLSQRLLESKARNDSRRDVKSWLMVALMLWDNDAPQISKMGLETHEVQAVIDLADNYELEKECVEQIEAMDPENTMLPALCQTRLSLEEQEREAISTLVPILFNRFGHIGLEDLTFLSTMDLNEHGLTLSQEEILANTMEAMNTRDRELATRLLGQSHWVAEAALAKWWDRDTPPELPTKKEQASWSAKKLGKRPVVVKELEVGESSKKKSTSLSLRNGKREESPEESLEEARARLERIVAGTRKGG</sequence>
<evidence type="ECO:0000313" key="2">
    <source>
        <dbReference type="EMBL" id="OSS53970.1"/>
    </source>
</evidence>